<feature type="transmembrane region" description="Helical" evidence="11">
    <location>
        <begin position="798"/>
        <end position="819"/>
    </location>
</feature>
<keyword evidence="4 11" id="KW-0812">Transmembrane</keyword>
<feature type="transmembrane region" description="Helical" evidence="11">
    <location>
        <begin position="831"/>
        <end position="853"/>
    </location>
</feature>
<feature type="transmembrane region" description="Helical" evidence="11">
    <location>
        <begin position="740"/>
        <end position="766"/>
    </location>
</feature>
<dbReference type="PROSITE" id="PS00211">
    <property type="entry name" value="ABC_TRANSPORTER_1"/>
    <property type="match status" value="1"/>
</dbReference>
<evidence type="ECO:0000256" key="3">
    <source>
        <dbReference type="ARBA" id="ARBA00022475"/>
    </source>
</evidence>
<evidence type="ECO:0000259" key="12">
    <source>
        <dbReference type="PROSITE" id="PS50893"/>
    </source>
</evidence>
<dbReference type="SMART" id="SM00382">
    <property type="entry name" value="AAA"/>
    <property type="match status" value="1"/>
</dbReference>
<reference evidence="13 14" key="1">
    <citation type="submission" date="2020-08" db="EMBL/GenBank/DDBJ databases">
        <title>Genome public.</title>
        <authorList>
            <person name="Liu C."/>
            <person name="Sun Q."/>
        </authorList>
    </citation>
    <scope>NUCLEOTIDE SEQUENCE [LARGE SCALE GENOMIC DNA]</scope>
    <source>
        <strain evidence="13 14">NSJ-70</strain>
    </source>
</reference>
<keyword evidence="14" id="KW-1185">Reference proteome</keyword>
<evidence type="ECO:0000256" key="8">
    <source>
        <dbReference type="ARBA" id="ARBA00023136"/>
    </source>
</evidence>
<dbReference type="InterPro" id="IPR017911">
    <property type="entry name" value="MacB-like_ATP-bd"/>
</dbReference>
<dbReference type="PANTHER" id="PTHR42798">
    <property type="entry name" value="LIPOPROTEIN-RELEASING SYSTEM ATP-BINDING PROTEIN LOLD"/>
    <property type="match status" value="1"/>
</dbReference>
<accession>A0ABR7BMZ4</accession>
<evidence type="ECO:0000256" key="1">
    <source>
        <dbReference type="ARBA" id="ARBA00004429"/>
    </source>
</evidence>
<name>A0ABR7BMZ4_9ACTN</name>
<feature type="region of interest" description="Disordered" evidence="10">
    <location>
        <begin position="398"/>
        <end position="419"/>
    </location>
</feature>
<organism evidence="13 14">
    <name type="scientific">Eggerthella hominis</name>
    <dbReference type="NCBI Taxonomy" id="2763043"/>
    <lineage>
        <taxon>Bacteria</taxon>
        <taxon>Bacillati</taxon>
        <taxon>Actinomycetota</taxon>
        <taxon>Coriobacteriia</taxon>
        <taxon>Eggerthellales</taxon>
        <taxon>Eggerthellaceae</taxon>
        <taxon>Eggerthella</taxon>
    </lineage>
</organism>
<dbReference type="Pfam" id="PF02687">
    <property type="entry name" value="FtsX"/>
    <property type="match status" value="1"/>
</dbReference>
<dbReference type="InterPro" id="IPR003838">
    <property type="entry name" value="ABC3_permease_C"/>
</dbReference>
<dbReference type="SUPFAM" id="SSF52540">
    <property type="entry name" value="P-loop containing nucleoside triphosphate hydrolases"/>
    <property type="match status" value="1"/>
</dbReference>
<dbReference type="InterPro" id="IPR017871">
    <property type="entry name" value="ABC_transporter-like_CS"/>
</dbReference>
<keyword evidence="6 13" id="KW-0067">ATP-binding</keyword>
<protein>
    <submittedName>
        <fullName evidence="13">ABC transporter ATP-binding protein/permease</fullName>
    </submittedName>
</protein>
<dbReference type="PROSITE" id="PS50893">
    <property type="entry name" value="ABC_TRANSPORTER_2"/>
    <property type="match status" value="1"/>
</dbReference>
<dbReference type="GO" id="GO:0005524">
    <property type="term" value="F:ATP binding"/>
    <property type="evidence" value="ECO:0007669"/>
    <property type="project" value="UniProtKB-KW"/>
</dbReference>
<keyword evidence="7 11" id="KW-1133">Transmembrane helix</keyword>
<dbReference type="PANTHER" id="PTHR42798:SF6">
    <property type="entry name" value="CELL DIVISION ATP-BINDING PROTEIN FTSE"/>
    <property type="match status" value="1"/>
</dbReference>
<evidence type="ECO:0000256" key="6">
    <source>
        <dbReference type="ARBA" id="ARBA00022840"/>
    </source>
</evidence>
<dbReference type="InterPro" id="IPR027417">
    <property type="entry name" value="P-loop_NTPase"/>
</dbReference>
<sequence>MLQLRNIAKDYPVASGAVHALKEVTVDFRSNEFVAVLGPSGCGKTTLLNILGGLDGYTSGDLLVDGRSTAGYEDADWDAYRNHSVGFVFQSYNLIMHQSVLANVEMALKISGEGGSDRRARATAALEKVGLGDQLDKKPAMLSGGQMQRVAIARALVNDPSIILADEPTGALDSETSVQIMDLLAEVASDRLVIMVTHNPDLAERYASRIIRLKDGRVVSDTNPPAIASSRAGKPTAKPRRTKLGFGTALGLSLNNLVTKKGRTLLTAFAGAIGIIGIALILSLSTGMNDYISQLETDTMGSYPIELEKETFDLSSMMASGGAPAGRDDGEAPAGDIVSNNIVADSVERSEQMSAVNDLGAFDAYLKANYGEVEGSLSAVEYRYGLTPQIMRLDENGDAVQASPSSLTGDSESAGLPSAMASASPVGAVASLGGSASSAWAQLPDDEALREASYTLEAGSWPASAGEAALVIDRNGQVSDYTLYTLGLMDADRMDELVAAVENGEDYDDPQESFSYDDVLGLEFTALAPCDRYARTEGGAWVDKGGDGGFLASKMEEAGVPVRISGVLRLTDDSQGSSGVAYTGDLVERLMDETASSAVVRQQLADPDTNVLTGEAFDGGEADPAAEGAATLSPADAGTPDAGEAAASLSDDQLAAFAARMSDDTPSTYEDVLEALGYCTIDQPSGIALYPADFEGKETIEGFISSYNDQAGSDAEKVTYTDMVGTLTSSLTTIVDTVSYVLIAFTAISLVVSSIMIAIITYISVLERTKEIGVLRAIGASKRDVTSIFNAETFIEGLASGIIGVGATLLICIPINAVVSSLLGVDGIASLPAAYALLLIAVSVALTLAAGYVPARMAAKKDPVVALRS</sequence>
<feature type="transmembrane region" description="Helical" evidence="11">
    <location>
        <begin position="265"/>
        <end position="284"/>
    </location>
</feature>
<keyword evidence="2" id="KW-0813">Transport</keyword>
<comment type="subcellular location">
    <subcellularLocation>
        <location evidence="1">Cell inner membrane</location>
        <topology evidence="1">Multi-pass membrane protein</topology>
    </subcellularLocation>
</comment>
<dbReference type="Pfam" id="PF00005">
    <property type="entry name" value="ABC_tran"/>
    <property type="match status" value="1"/>
</dbReference>
<evidence type="ECO:0000256" key="9">
    <source>
        <dbReference type="ARBA" id="ARBA00038388"/>
    </source>
</evidence>
<evidence type="ECO:0000256" key="10">
    <source>
        <dbReference type="SAM" id="MobiDB-lite"/>
    </source>
</evidence>
<dbReference type="InterPro" id="IPR003593">
    <property type="entry name" value="AAA+_ATPase"/>
</dbReference>
<feature type="region of interest" description="Disordered" evidence="10">
    <location>
        <begin position="611"/>
        <end position="645"/>
    </location>
</feature>
<dbReference type="CDD" id="cd03255">
    <property type="entry name" value="ABC_MJ0796_LolCDE_FtsE"/>
    <property type="match status" value="1"/>
</dbReference>
<comment type="similarity">
    <text evidence="9">Belongs to the ABC transporter superfamily. Macrolide exporter (TC 3.A.1.122) family.</text>
</comment>
<evidence type="ECO:0000256" key="4">
    <source>
        <dbReference type="ARBA" id="ARBA00022692"/>
    </source>
</evidence>
<comment type="caution">
    <text evidence="13">The sequence shown here is derived from an EMBL/GenBank/DDBJ whole genome shotgun (WGS) entry which is preliminary data.</text>
</comment>
<dbReference type="InterPro" id="IPR003439">
    <property type="entry name" value="ABC_transporter-like_ATP-bd"/>
</dbReference>
<dbReference type="RefSeq" id="WP_186937774.1">
    <property type="nucleotide sequence ID" value="NZ_JACOOA010000001.1"/>
</dbReference>
<keyword evidence="5" id="KW-0547">Nucleotide-binding</keyword>
<evidence type="ECO:0000256" key="5">
    <source>
        <dbReference type="ARBA" id="ARBA00022741"/>
    </source>
</evidence>
<evidence type="ECO:0000313" key="14">
    <source>
        <dbReference type="Proteomes" id="UP000622448"/>
    </source>
</evidence>
<feature type="compositionally biased region" description="Polar residues" evidence="10">
    <location>
        <begin position="402"/>
        <end position="411"/>
    </location>
</feature>
<dbReference type="Proteomes" id="UP000622448">
    <property type="component" value="Unassembled WGS sequence"/>
</dbReference>
<evidence type="ECO:0000313" key="13">
    <source>
        <dbReference type="EMBL" id="MBC5582976.1"/>
    </source>
</evidence>
<dbReference type="Gene3D" id="3.40.50.300">
    <property type="entry name" value="P-loop containing nucleotide triphosphate hydrolases"/>
    <property type="match status" value="1"/>
</dbReference>
<feature type="domain" description="ABC transporter" evidence="12">
    <location>
        <begin position="2"/>
        <end position="240"/>
    </location>
</feature>
<keyword evidence="8 11" id="KW-0472">Membrane</keyword>
<evidence type="ECO:0000256" key="2">
    <source>
        <dbReference type="ARBA" id="ARBA00022448"/>
    </source>
</evidence>
<gene>
    <name evidence="13" type="ORF">H8S61_01995</name>
</gene>
<keyword evidence="3" id="KW-1003">Cell membrane</keyword>
<evidence type="ECO:0000256" key="11">
    <source>
        <dbReference type="SAM" id="Phobius"/>
    </source>
</evidence>
<dbReference type="EMBL" id="JACOOA010000001">
    <property type="protein sequence ID" value="MBC5582976.1"/>
    <property type="molecule type" value="Genomic_DNA"/>
</dbReference>
<evidence type="ECO:0000256" key="7">
    <source>
        <dbReference type="ARBA" id="ARBA00022989"/>
    </source>
</evidence>
<proteinExistence type="inferred from homology"/>